<dbReference type="EMBL" id="CP002364">
    <property type="protein sequence ID" value="ADW18566.1"/>
    <property type="molecule type" value="Genomic_DNA"/>
</dbReference>
<dbReference type="KEGG" id="dpr:Despr_2426"/>
<sequence length="105" mass="11377">MTKDLLWRHSLQIIHQTIYGHVVPFAGHAGLESGVSFCPATKTVDGYRDIPATADYTAGGLGTPAAGTLTSTVPIEVVHWTIANSTGEVSMIDQWRYGLTTYMRP</sequence>
<evidence type="ECO:0000313" key="1">
    <source>
        <dbReference type="EMBL" id="ADW16376.1"/>
    </source>
</evidence>
<dbReference type="KEGG" id="dpr:Despr_0187"/>
<organism evidence="1 3">
    <name type="scientific">Desulfobulbus propionicus (strain ATCC 33891 / DSM 2032 / VKM B-1956 / 1pr3)</name>
    <dbReference type="NCBI Taxonomy" id="577650"/>
    <lineage>
        <taxon>Bacteria</taxon>
        <taxon>Pseudomonadati</taxon>
        <taxon>Thermodesulfobacteriota</taxon>
        <taxon>Desulfobulbia</taxon>
        <taxon>Desulfobulbales</taxon>
        <taxon>Desulfobulbaceae</taxon>
        <taxon>Desulfobulbus</taxon>
    </lineage>
</organism>
<evidence type="ECO:0000313" key="2">
    <source>
        <dbReference type="EMBL" id="ADW18566.1"/>
    </source>
</evidence>
<dbReference type="EMBL" id="CP002364">
    <property type="protein sequence ID" value="ADW16376.1"/>
    <property type="molecule type" value="Genomic_DNA"/>
</dbReference>
<protein>
    <submittedName>
        <fullName evidence="1">Uncharacterized protein</fullName>
    </submittedName>
</protein>
<keyword evidence="3" id="KW-1185">Reference proteome</keyword>
<evidence type="ECO:0000313" key="3">
    <source>
        <dbReference type="Proteomes" id="UP000006365"/>
    </source>
</evidence>
<reference evidence="1 3" key="1">
    <citation type="journal article" date="2011" name="Stand. Genomic Sci.">
        <title>Complete genome sequence of Desulfobulbus propionicus type strain (1pr3).</title>
        <authorList>
            <person name="Pagani I."/>
            <person name="Lapidus A."/>
            <person name="Nolan M."/>
            <person name="Lucas S."/>
            <person name="Hammon N."/>
            <person name="Deshpande S."/>
            <person name="Cheng J.F."/>
            <person name="Chertkov O."/>
            <person name="Davenport K."/>
            <person name="Tapia R."/>
            <person name="Han C."/>
            <person name="Goodwin L."/>
            <person name="Pitluck S."/>
            <person name="Liolios K."/>
            <person name="Mavromatis K."/>
            <person name="Ivanova N."/>
            <person name="Mikhailova N."/>
            <person name="Pati A."/>
            <person name="Chen A."/>
            <person name="Palaniappan K."/>
            <person name="Land M."/>
            <person name="Hauser L."/>
            <person name="Chang Y.J."/>
            <person name="Jeffries C.D."/>
            <person name="Detter J.C."/>
            <person name="Brambilla E."/>
            <person name="Kannan K.P."/>
            <person name="Djao O.D."/>
            <person name="Rohde M."/>
            <person name="Pukall R."/>
            <person name="Spring S."/>
            <person name="Goker M."/>
            <person name="Sikorski J."/>
            <person name="Woyke T."/>
            <person name="Bristow J."/>
            <person name="Eisen J.A."/>
            <person name="Markowitz V."/>
            <person name="Hugenholtz P."/>
            <person name="Kyrpides N.C."/>
            <person name="Klenk H.P."/>
        </authorList>
    </citation>
    <scope>NUCLEOTIDE SEQUENCE [LARGE SCALE GENOMIC DNA]</scope>
    <source>
        <strain evidence="3">ATCC 33891 / DSM 2032 / 1pr3</strain>
        <strain evidence="1">DSM 2032</strain>
    </source>
</reference>
<name>A0A7U4DMW3_DESPD</name>
<dbReference type="RefSeq" id="WP_015722924.1">
    <property type="nucleotide sequence ID" value="NC_014972.1"/>
</dbReference>
<dbReference type="Proteomes" id="UP000006365">
    <property type="component" value="Chromosome"/>
</dbReference>
<dbReference type="AlphaFoldDB" id="A0A7U4DMW3"/>
<gene>
    <name evidence="1" type="ordered locus">Despr_0187</name>
    <name evidence="2" type="ordered locus">Despr_2426</name>
</gene>
<proteinExistence type="predicted"/>
<accession>A0A7U4DMW3</accession>